<dbReference type="KEGG" id="crx:CRECT_2174"/>
<protein>
    <submittedName>
        <fullName evidence="1">Uncharacterized protein</fullName>
    </submittedName>
</protein>
<dbReference type="RefSeq" id="WP_171992741.1">
    <property type="nucleotide sequence ID" value="NZ_CP012543.1"/>
</dbReference>
<dbReference type="EMBL" id="CP012543">
    <property type="protein sequence ID" value="QCD47775.1"/>
    <property type="molecule type" value="Genomic_DNA"/>
</dbReference>
<dbReference type="AlphaFoldDB" id="A0A6G5QPY4"/>
<dbReference type="Proteomes" id="UP000502377">
    <property type="component" value="Chromosome"/>
</dbReference>
<organism evidence="1 2">
    <name type="scientific">Campylobacter rectus</name>
    <name type="common">Wolinella recta</name>
    <dbReference type="NCBI Taxonomy" id="203"/>
    <lineage>
        <taxon>Bacteria</taxon>
        <taxon>Pseudomonadati</taxon>
        <taxon>Campylobacterota</taxon>
        <taxon>Epsilonproteobacteria</taxon>
        <taxon>Campylobacterales</taxon>
        <taxon>Campylobacteraceae</taxon>
        <taxon>Campylobacter</taxon>
    </lineage>
</organism>
<proteinExistence type="predicted"/>
<reference evidence="1 2" key="1">
    <citation type="submission" date="2016-07" db="EMBL/GenBank/DDBJ databases">
        <title>Comparative genomics of the Campylobacter concisus group.</title>
        <authorList>
            <person name="Miller W.G."/>
            <person name="Yee E."/>
            <person name="Chapman M.H."/>
            <person name="Huynh S."/>
            <person name="Bono J.L."/>
            <person name="On S.L.W."/>
            <person name="StLeger J."/>
            <person name="Foster G."/>
            <person name="Parker C.T."/>
        </authorList>
    </citation>
    <scope>NUCLEOTIDE SEQUENCE [LARGE SCALE GENOMIC DNA]</scope>
    <source>
        <strain evidence="1 2">ATCC 33238</strain>
    </source>
</reference>
<name>A0A6G5QPY4_CAMRE</name>
<evidence type="ECO:0000313" key="2">
    <source>
        <dbReference type="Proteomes" id="UP000502377"/>
    </source>
</evidence>
<evidence type="ECO:0000313" key="1">
    <source>
        <dbReference type="EMBL" id="QCD47775.1"/>
    </source>
</evidence>
<sequence length="318" mass="36788">MSAITLNLSKRDQETLCAATTLKTIITGSGLNFILDSLYTSEYEKQKRKYEDILYKYYTHKYDEPYAVKNISLTPMSKDTKEYLYYPMQIHSSFMNVDLKRTIIGGRLSSGGLDYHKFFYYDINDIYTKTNSSLSKNMPLNKLIAYLCLDELRTTYKDDQSFFNHLKNHDMPFEPKELMVAEAKRPLDISNSSFMDHTQRGKIYEMYKEAQRSDDEAVGFESPIDSYNEAMEILQDFKEGNFNTGTTDKETTTDNKARRLLQALDVIGTNNIKGLYVGCKEYYEYKNSTVKEPPKKTPPRLIGRLATTIIMEDGLFLG</sequence>
<gene>
    <name evidence="1" type="ORF">CRECT_2174</name>
</gene>
<accession>A0A6G5QPY4</accession>